<evidence type="ECO:0000313" key="8">
    <source>
        <dbReference type="Proteomes" id="UP000693970"/>
    </source>
</evidence>
<feature type="compositionally biased region" description="Polar residues" evidence="5">
    <location>
        <begin position="301"/>
        <end position="316"/>
    </location>
</feature>
<evidence type="ECO:0000256" key="2">
    <source>
        <dbReference type="ARBA" id="ARBA00022771"/>
    </source>
</evidence>
<sequence>MFPNFMNNVREHLDSVTQDVAARANRFRNSNNDNNNHFGPDAAAAAAANLFGFGGRPPSQSTQNPQQQQQQQQQQNQRAPPASTKALRQLPTIRVSPEELSDPNNRECCVCLENHMLDERVTRLPCAHIFHSHCILDWLTHHSCTCPVCRYELPTDDPQYEQGRLERMKARKPRFAMHELNRMAVPELLALRRRPVPTGAMEKKELIQLLIDNEWIDIIPSPEPVQYRLDTLKNMKIRELKHCMEEAGVYFRPEDVVEKSDMITIFQNSGRLVVIEPPVEEETTTTTTATSVRSTTATVSQPDDQNQASSSAQRSITGYPGHRPTVQTVTEEDSDDEDMATPHIYGHSSQAEVLFPQQQEELCTLRSESYNSTFIEAQWTEQVTAAASAETLEVHDTPMSDVSNESTTIAPSSDDVHDNSTPEEQQVPEDSGMSPTDVESSSPERPTEIRQPWDPRDTFQNYTISNLQDLARDADIDISSCFERREMVDMMVRAGIFGTDEPSDLHPALFQSWSVSQLRVVASEAKIDLSSCHARHEMIETILVAANSERQYLRDYLRSLSPLTKKPLPELRSIAREWRVDISDCLEKDEIIGRLISRSTSQGVC</sequence>
<dbReference type="CDD" id="cd16454">
    <property type="entry name" value="RING-H2_PA-TM-RING"/>
    <property type="match status" value="1"/>
</dbReference>
<feature type="compositionally biased region" description="Basic and acidic residues" evidence="5">
    <location>
        <begin position="445"/>
        <end position="457"/>
    </location>
</feature>
<proteinExistence type="predicted"/>
<evidence type="ECO:0000256" key="4">
    <source>
        <dbReference type="PROSITE-ProRule" id="PRU00175"/>
    </source>
</evidence>
<dbReference type="PANTHER" id="PTHR45931:SF3">
    <property type="entry name" value="RING ZINC FINGER-CONTAINING PROTEIN"/>
    <property type="match status" value="1"/>
</dbReference>
<keyword evidence="3" id="KW-0862">Zinc</keyword>
<feature type="region of interest" description="Disordered" evidence="5">
    <location>
        <begin position="278"/>
        <end position="343"/>
    </location>
</feature>
<feature type="region of interest" description="Disordered" evidence="5">
    <location>
        <begin position="51"/>
        <end position="99"/>
    </location>
</feature>
<dbReference type="GO" id="GO:0005634">
    <property type="term" value="C:nucleus"/>
    <property type="evidence" value="ECO:0007669"/>
    <property type="project" value="TreeGrafter"/>
</dbReference>
<dbReference type="GO" id="GO:0006511">
    <property type="term" value="P:ubiquitin-dependent protein catabolic process"/>
    <property type="evidence" value="ECO:0007669"/>
    <property type="project" value="TreeGrafter"/>
</dbReference>
<organism evidence="7 8">
    <name type="scientific">Nitzschia inconspicua</name>
    <dbReference type="NCBI Taxonomy" id="303405"/>
    <lineage>
        <taxon>Eukaryota</taxon>
        <taxon>Sar</taxon>
        <taxon>Stramenopiles</taxon>
        <taxon>Ochrophyta</taxon>
        <taxon>Bacillariophyta</taxon>
        <taxon>Bacillariophyceae</taxon>
        <taxon>Bacillariophycidae</taxon>
        <taxon>Bacillariales</taxon>
        <taxon>Bacillariaceae</taxon>
        <taxon>Nitzschia</taxon>
    </lineage>
</organism>
<feature type="region of interest" description="Disordered" evidence="5">
    <location>
        <begin position="395"/>
        <end position="458"/>
    </location>
</feature>
<feature type="compositionally biased region" description="Polar residues" evidence="5">
    <location>
        <begin position="433"/>
        <end position="444"/>
    </location>
</feature>
<keyword evidence="8" id="KW-1185">Reference proteome</keyword>
<dbReference type="InterPro" id="IPR001841">
    <property type="entry name" value="Znf_RING"/>
</dbReference>
<dbReference type="Pfam" id="PF13639">
    <property type="entry name" value="zf-RING_2"/>
    <property type="match status" value="1"/>
</dbReference>
<evidence type="ECO:0000259" key="6">
    <source>
        <dbReference type="PROSITE" id="PS50089"/>
    </source>
</evidence>
<feature type="domain" description="RING-type" evidence="6">
    <location>
        <begin position="108"/>
        <end position="150"/>
    </location>
</feature>
<dbReference type="PANTHER" id="PTHR45931">
    <property type="entry name" value="SI:CH211-59O9.10"/>
    <property type="match status" value="1"/>
</dbReference>
<dbReference type="EMBL" id="JAGRRH010000009">
    <property type="protein sequence ID" value="KAG7364913.1"/>
    <property type="molecule type" value="Genomic_DNA"/>
</dbReference>
<feature type="compositionally biased region" description="Polar residues" evidence="5">
    <location>
        <begin position="400"/>
        <end position="411"/>
    </location>
</feature>
<dbReference type="GO" id="GO:0008270">
    <property type="term" value="F:zinc ion binding"/>
    <property type="evidence" value="ECO:0007669"/>
    <property type="project" value="UniProtKB-KW"/>
</dbReference>
<dbReference type="SMART" id="SM00184">
    <property type="entry name" value="RING"/>
    <property type="match status" value="1"/>
</dbReference>
<feature type="compositionally biased region" description="Low complexity" evidence="5">
    <location>
        <begin position="284"/>
        <end position="300"/>
    </location>
</feature>
<keyword evidence="2 4" id="KW-0863">Zinc-finger</keyword>
<name>A0A9K3LM77_9STRA</name>
<comment type="caution">
    <text evidence="7">The sequence shown here is derived from an EMBL/GenBank/DDBJ whole genome shotgun (WGS) entry which is preliminary data.</text>
</comment>
<feature type="compositionally biased region" description="Acidic residues" evidence="5">
    <location>
        <begin position="330"/>
        <end position="339"/>
    </location>
</feature>
<protein>
    <submittedName>
        <fullName evidence="7">Ring finger domain containing protein</fullName>
    </submittedName>
</protein>
<keyword evidence="1" id="KW-0479">Metal-binding</keyword>
<dbReference type="PROSITE" id="PS50089">
    <property type="entry name" value="ZF_RING_2"/>
    <property type="match status" value="1"/>
</dbReference>
<dbReference type="InterPro" id="IPR051834">
    <property type="entry name" value="RING_finger_E3_ligase"/>
</dbReference>
<dbReference type="Proteomes" id="UP000693970">
    <property type="component" value="Unassembled WGS sequence"/>
</dbReference>
<reference evidence="7" key="2">
    <citation type="submission" date="2021-04" db="EMBL/GenBank/DDBJ databases">
        <authorList>
            <person name="Podell S."/>
        </authorList>
    </citation>
    <scope>NUCLEOTIDE SEQUENCE</scope>
    <source>
        <strain evidence="7">Hildebrandi</strain>
    </source>
</reference>
<accession>A0A9K3LM77</accession>
<evidence type="ECO:0000256" key="3">
    <source>
        <dbReference type="ARBA" id="ARBA00022833"/>
    </source>
</evidence>
<evidence type="ECO:0000313" key="7">
    <source>
        <dbReference type="EMBL" id="KAG7364913.1"/>
    </source>
</evidence>
<dbReference type="OrthoDB" id="8062037at2759"/>
<evidence type="ECO:0000256" key="5">
    <source>
        <dbReference type="SAM" id="MobiDB-lite"/>
    </source>
</evidence>
<feature type="compositionally biased region" description="Low complexity" evidence="5">
    <location>
        <begin position="56"/>
        <end position="82"/>
    </location>
</feature>
<reference evidence="7" key="1">
    <citation type="journal article" date="2021" name="Sci. Rep.">
        <title>Diploid genomic architecture of Nitzschia inconspicua, an elite biomass production diatom.</title>
        <authorList>
            <person name="Oliver A."/>
            <person name="Podell S."/>
            <person name="Pinowska A."/>
            <person name="Traller J.C."/>
            <person name="Smith S.R."/>
            <person name="McClure R."/>
            <person name="Beliaev A."/>
            <person name="Bohutskyi P."/>
            <person name="Hill E.A."/>
            <person name="Rabines A."/>
            <person name="Zheng H."/>
            <person name="Allen L.Z."/>
            <person name="Kuo A."/>
            <person name="Grigoriev I.V."/>
            <person name="Allen A.E."/>
            <person name="Hazlebeck D."/>
            <person name="Allen E.E."/>
        </authorList>
    </citation>
    <scope>NUCLEOTIDE SEQUENCE</scope>
    <source>
        <strain evidence="7">Hildebrandi</strain>
    </source>
</reference>
<evidence type="ECO:0000256" key="1">
    <source>
        <dbReference type="ARBA" id="ARBA00022723"/>
    </source>
</evidence>
<dbReference type="GO" id="GO:0061630">
    <property type="term" value="F:ubiquitin protein ligase activity"/>
    <property type="evidence" value="ECO:0007669"/>
    <property type="project" value="TreeGrafter"/>
</dbReference>
<dbReference type="AlphaFoldDB" id="A0A9K3LM77"/>
<gene>
    <name evidence="7" type="ORF">IV203_038116</name>
</gene>